<dbReference type="Proteomes" id="UP000887565">
    <property type="component" value="Unplaced"/>
</dbReference>
<evidence type="ECO:0000313" key="4">
    <source>
        <dbReference type="WBParaSite" id="nRc.2.0.1.t05497-RA"/>
    </source>
</evidence>
<evidence type="ECO:0000259" key="2">
    <source>
        <dbReference type="PROSITE" id="PS50235"/>
    </source>
</evidence>
<dbReference type="InterPro" id="IPR038765">
    <property type="entry name" value="Papain-like_cys_pep_sf"/>
</dbReference>
<name>A0A915HVD0_ROMCU</name>
<organism evidence="3 4">
    <name type="scientific">Romanomermis culicivorax</name>
    <name type="common">Nematode worm</name>
    <dbReference type="NCBI Taxonomy" id="13658"/>
    <lineage>
        <taxon>Eukaryota</taxon>
        <taxon>Metazoa</taxon>
        <taxon>Ecdysozoa</taxon>
        <taxon>Nematoda</taxon>
        <taxon>Enoplea</taxon>
        <taxon>Dorylaimia</taxon>
        <taxon>Mermithida</taxon>
        <taxon>Mermithoidea</taxon>
        <taxon>Mermithidae</taxon>
        <taxon>Romanomermis</taxon>
    </lineage>
</organism>
<evidence type="ECO:0000256" key="1">
    <source>
        <dbReference type="SAM" id="MobiDB-lite"/>
    </source>
</evidence>
<feature type="region of interest" description="Disordered" evidence="1">
    <location>
        <begin position="263"/>
        <end position="319"/>
    </location>
</feature>
<dbReference type="PROSITE" id="PS50235">
    <property type="entry name" value="USP_3"/>
    <property type="match status" value="1"/>
</dbReference>
<evidence type="ECO:0000313" key="3">
    <source>
        <dbReference type="Proteomes" id="UP000887565"/>
    </source>
</evidence>
<dbReference type="InterPro" id="IPR028889">
    <property type="entry name" value="USP"/>
</dbReference>
<dbReference type="SUPFAM" id="SSF54001">
    <property type="entry name" value="Cysteine proteinases"/>
    <property type="match status" value="1"/>
</dbReference>
<feature type="compositionally biased region" description="Basic and acidic residues" evidence="1">
    <location>
        <begin position="263"/>
        <end position="276"/>
    </location>
</feature>
<sequence length="319" mass="36791">MVVIIACSINGCTNLHTEYFFFYGNWRYNLEIALLINVDLYEYLSDDAKGKLKFTTYDLISNIVHDGSPKSGEGSYRIQLLHKNVRTSKFFRSTRRKDRRKNEQEQKAAFLNKYGFCSIKPMGFYGQNFTGRSEFQQARTEKFINECGSETTLWKWAFTCCAFFLALWTGPHLFGPCRSLVDWQTQLCNKLDFSSTLIDCIPGTGKWFELEDLHVKEILPQMITLTESYIQVWELNMTKTREQRFDEPVEDLATASLKTETAERETLKNFSTEDQHPASTKRKVTFGSEDAEELPASQDLDAKPAKKKKAVSFGNDDSH</sequence>
<feature type="domain" description="USP" evidence="2">
    <location>
        <begin position="1"/>
        <end position="236"/>
    </location>
</feature>
<keyword evidence="3" id="KW-1185">Reference proteome</keyword>
<accession>A0A915HVD0</accession>
<proteinExistence type="predicted"/>
<dbReference type="WBParaSite" id="nRc.2.0.1.t05497-RA">
    <property type="protein sequence ID" value="nRc.2.0.1.t05497-RA"/>
    <property type="gene ID" value="nRc.2.0.1.g05497"/>
</dbReference>
<dbReference type="AlphaFoldDB" id="A0A915HVD0"/>
<dbReference type="Gene3D" id="3.90.70.10">
    <property type="entry name" value="Cysteine proteinases"/>
    <property type="match status" value="1"/>
</dbReference>
<reference evidence="4" key="1">
    <citation type="submission" date="2022-11" db="UniProtKB">
        <authorList>
            <consortium name="WormBaseParasite"/>
        </authorList>
    </citation>
    <scope>IDENTIFICATION</scope>
</reference>
<protein>
    <submittedName>
        <fullName evidence="4">USP domain-containing protein</fullName>
    </submittedName>
</protein>